<dbReference type="EMBL" id="OZ020097">
    <property type="protein sequence ID" value="CAK9269246.1"/>
    <property type="molecule type" value="Genomic_DNA"/>
</dbReference>
<feature type="transmembrane region" description="Helical" evidence="7">
    <location>
        <begin position="280"/>
        <end position="298"/>
    </location>
</feature>
<evidence type="ECO:0000259" key="8">
    <source>
        <dbReference type="Pfam" id="PF02453"/>
    </source>
</evidence>
<evidence type="ECO:0000256" key="1">
    <source>
        <dbReference type="ARBA" id="ARBA00004477"/>
    </source>
</evidence>
<dbReference type="Proteomes" id="UP001497444">
    <property type="component" value="Chromosome 2"/>
</dbReference>
<feature type="region of interest" description="Disordered" evidence="6">
    <location>
        <begin position="203"/>
        <end position="232"/>
    </location>
</feature>
<keyword evidence="10" id="KW-1185">Reference proteome</keyword>
<evidence type="ECO:0000313" key="9">
    <source>
        <dbReference type="EMBL" id="CAK9269246.1"/>
    </source>
</evidence>
<keyword evidence="4 7" id="KW-1133">Transmembrane helix</keyword>
<evidence type="ECO:0000256" key="4">
    <source>
        <dbReference type="ARBA" id="ARBA00022989"/>
    </source>
</evidence>
<feature type="domain" description="Reticulon" evidence="8">
    <location>
        <begin position="246"/>
        <end position="381"/>
    </location>
</feature>
<evidence type="ECO:0000256" key="5">
    <source>
        <dbReference type="ARBA" id="ARBA00023136"/>
    </source>
</evidence>
<proteinExistence type="predicted"/>
<dbReference type="PANTHER" id="PTHR46626:SF2">
    <property type="entry name" value="RETICULON-LIKE PROTEIN B17"/>
    <property type="match status" value="1"/>
</dbReference>
<keyword evidence="3" id="KW-0256">Endoplasmic reticulum</keyword>
<protein>
    <recommendedName>
        <fullName evidence="8">Reticulon domain-containing protein</fullName>
    </recommendedName>
</protein>
<gene>
    <name evidence="9" type="ORF">CSSPJE1EN1_LOCUS14724</name>
</gene>
<dbReference type="PANTHER" id="PTHR46626">
    <property type="entry name" value="RETICULON-LIKE PROTEIN B17"/>
    <property type="match status" value="1"/>
</dbReference>
<feature type="transmembrane region" description="Helical" evidence="7">
    <location>
        <begin position="258"/>
        <end position="274"/>
    </location>
</feature>
<evidence type="ECO:0000256" key="3">
    <source>
        <dbReference type="ARBA" id="ARBA00022824"/>
    </source>
</evidence>
<evidence type="ECO:0000256" key="7">
    <source>
        <dbReference type="SAM" id="Phobius"/>
    </source>
</evidence>
<keyword evidence="2 7" id="KW-0812">Transmembrane</keyword>
<evidence type="ECO:0000256" key="2">
    <source>
        <dbReference type="ARBA" id="ARBA00022692"/>
    </source>
</evidence>
<feature type="transmembrane region" description="Helical" evidence="7">
    <location>
        <begin position="373"/>
        <end position="393"/>
    </location>
</feature>
<comment type="subcellular location">
    <subcellularLocation>
        <location evidence="1">Endoplasmic reticulum membrane</location>
        <topology evidence="1">Multi-pass membrane protein</topology>
    </subcellularLocation>
</comment>
<organism evidence="9 10">
    <name type="scientific">Sphagnum jensenii</name>
    <dbReference type="NCBI Taxonomy" id="128206"/>
    <lineage>
        <taxon>Eukaryota</taxon>
        <taxon>Viridiplantae</taxon>
        <taxon>Streptophyta</taxon>
        <taxon>Embryophyta</taxon>
        <taxon>Bryophyta</taxon>
        <taxon>Sphagnophytina</taxon>
        <taxon>Sphagnopsida</taxon>
        <taxon>Sphagnales</taxon>
        <taxon>Sphagnaceae</taxon>
        <taxon>Sphagnum</taxon>
    </lineage>
</organism>
<name>A0ABP0WTY6_9BRYO</name>
<evidence type="ECO:0000313" key="10">
    <source>
        <dbReference type="Proteomes" id="UP001497444"/>
    </source>
</evidence>
<accession>A0ABP0WTY6</accession>
<dbReference type="InterPro" id="IPR003388">
    <property type="entry name" value="Reticulon"/>
</dbReference>
<feature type="transmembrane region" description="Helical" evidence="7">
    <location>
        <begin position="430"/>
        <end position="447"/>
    </location>
</feature>
<dbReference type="Pfam" id="PF02453">
    <property type="entry name" value="Reticulon"/>
    <property type="match status" value="1"/>
</dbReference>
<dbReference type="InterPro" id="IPR044647">
    <property type="entry name" value="RTNLB17/18/21"/>
</dbReference>
<feature type="region of interest" description="Disordered" evidence="6">
    <location>
        <begin position="159"/>
        <end position="178"/>
    </location>
</feature>
<evidence type="ECO:0000256" key="6">
    <source>
        <dbReference type="SAM" id="MobiDB-lite"/>
    </source>
</evidence>
<keyword evidence="5 7" id="KW-0472">Membrane</keyword>
<reference evidence="9 10" key="1">
    <citation type="submission" date="2024-02" db="EMBL/GenBank/DDBJ databases">
        <authorList>
            <consortium name="ELIXIR-Norway"/>
            <consortium name="Elixir Norway"/>
        </authorList>
    </citation>
    <scope>NUCLEOTIDE SEQUENCE [LARGE SCALE GENOMIC DNA]</scope>
</reference>
<sequence length="484" mass="53638">MSPRKVPAATAAAMADDPVPLYKSARGLQANMASLMNGVDVEMNDVGHSREVVPVLRSKSCSKSRSHRELREELLGISRPSVGNRELRSNSVVRRSPRTKLNEAGSVPGQGVRVIRQPAKSPMRDVLHSADESLSHIEEVSGKMAHSPLRSRVEAMESMSKSLRPSERTYHRKLRSPHASMEGTAELYNGEEISVVVQRKGRPHQHKRKLSESNPILPPLQPIEPGSRSVRGESTSEGGLWLYAIEDLIMWKDVPRSSLLFGASCFFILSASFVEDMSCRVLTLTAYVGMIRLAAVFFHRTFLSSSSRQSAKLQQQVTEEDILRCIRVVLPVINLAFNKSGELFSGDPATTLKVAAVLWLVARMGYALSLWSFLRFGVFCIPCLGFSFGQQLFEAGRALLLRAWMLWTSCSHKKAVIAGTCLMAWNLSSVSARLFGAFFMIVALRLYQQTHNPSFGSHSVNEDSNITTLALICNTVTDQFTKDI</sequence>